<gene>
    <name evidence="2" type="ORF">BU26DRAFT_573344</name>
</gene>
<organism evidence="2 3">
    <name type="scientific">Trematosphaeria pertusa</name>
    <dbReference type="NCBI Taxonomy" id="390896"/>
    <lineage>
        <taxon>Eukaryota</taxon>
        <taxon>Fungi</taxon>
        <taxon>Dikarya</taxon>
        <taxon>Ascomycota</taxon>
        <taxon>Pezizomycotina</taxon>
        <taxon>Dothideomycetes</taxon>
        <taxon>Pleosporomycetidae</taxon>
        <taxon>Pleosporales</taxon>
        <taxon>Massarineae</taxon>
        <taxon>Trematosphaeriaceae</taxon>
        <taxon>Trematosphaeria</taxon>
    </lineage>
</organism>
<proteinExistence type="predicted"/>
<name>A0A6A6J2C0_9PLEO</name>
<feature type="compositionally biased region" description="Low complexity" evidence="1">
    <location>
        <begin position="73"/>
        <end position="95"/>
    </location>
</feature>
<evidence type="ECO:0000256" key="1">
    <source>
        <dbReference type="SAM" id="MobiDB-lite"/>
    </source>
</evidence>
<sequence length="125" mass="13256">FHSITPASYSDLLVPQKQQHLSSKTVPVHPPPINHLSHNIHTPYPKLPTPPCQPPQHLPSPPPSPPRQPPPTSGAGPPQTASPPAAAASSAARRLTPPPALLPLTPSQPHQLQRQQPRSPSLPSP</sequence>
<dbReference type="AlphaFoldDB" id="A0A6A6J2C0"/>
<evidence type="ECO:0000313" key="3">
    <source>
        <dbReference type="Proteomes" id="UP000800094"/>
    </source>
</evidence>
<feature type="region of interest" description="Disordered" evidence="1">
    <location>
        <begin position="1"/>
        <end position="125"/>
    </location>
</feature>
<feature type="compositionally biased region" description="Low complexity" evidence="1">
    <location>
        <begin position="102"/>
        <end position="119"/>
    </location>
</feature>
<keyword evidence="3" id="KW-1185">Reference proteome</keyword>
<dbReference type="RefSeq" id="XP_033690607.1">
    <property type="nucleotide sequence ID" value="XM_033834303.1"/>
</dbReference>
<feature type="compositionally biased region" description="Polar residues" evidence="1">
    <location>
        <begin position="16"/>
        <end position="25"/>
    </location>
</feature>
<accession>A0A6A6J2C0</accession>
<feature type="compositionally biased region" description="Pro residues" evidence="1">
    <location>
        <begin position="45"/>
        <end position="72"/>
    </location>
</feature>
<protein>
    <submittedName>
        <fullName evidence="2">Uncharacterized protein</fullName>
    </submittedName>
</protein>
<dbReference type="GeneID" id="54587633"/>
<reference evidence="2" key="1">
    <citation type="journal article" date="2020" name="Stud. Mycol.">
        <title>101 Dothideomycetes genomes: a test case for predicting lifestyles and emergence of pathogens.</title>
        <authorList>
            <person name="Haridas S."/>
            <person name="Albert R."/>
            <person name="Binder M."/>
            <person name="Bloem J."/>
            <person name="Labutti K."/>
            <person name="Salamov A."/>
            <person name="Andreopoulos B."/>
            <person name="Baker S."/>
            <person name="Barry K."/>
            <person name="Bills G."/>
            <person name="Bluhm B."/>
            <person name="Cannon C."/>
            <person name="Castanera R."/>
            <person name="Culley D."/>
            <person name="Daum C."/>
            <person name="Ezra D."/>
            <person name="Gonzalez J."/>
            <person name="Henrissat B."/>
            <person name="Kuo A."/>
            <person name="Liang C."/>
            <person name="Lipzen A."/>
            <person name="Lutzoni F."/>
            <person name="Magnuson J."/>
            <person name="Mondo S."/>
            <person name="Nolan M."/>
            <person name="Ohm R."/>
            <person name="Pangilinan J."/>
            <person name="Park H.-J."/>
            <person name="Ramirez L."/>
            <person name="Alfaro M."/>
            <person name="Sun H."/>
            <person name="Tritt A."/>
            <person name="Yoshinaga Y."/>
            <person name="Zwiers L.-H."/>
            <person name="Turgeon B."/>
            <person name="Goodwin S."/>
            <person name="Spatafora J."/>
            <person name="Crous P."/>
            <person name="Grigoriev I."/>
        </authorList>
    </citation>
    <scope>NUCLEOTIDE SEQUENCE</scope>
    <source>
        <strain evidence="2">CBS 122368</strain>
    </source>
</reference>
<dbReference type="EMBL" id="ML987189">
    <property type="protein sequence ID" value="KAF2255603.1"/>
    <property type="molecule type" value="Genomic_DNA"/>
</dbReference>
<evidence type="ECO:0000313" key="2">
    <source>
        <dbReference type="EMBL" id="KAF2255603.1"/>
    </source>
</evidence>
<dbReference type="Proteomes" id="UP000800094">
    <property type="component" value="Unassembled WGS sequence"/>
</dbReference>
<feature type="non-terminal residue" evidence="2">
    <location>
        <position position="1"/>
    </location>
</feature>